<dbReference type="Proteomes" id="UP000287233">
    <property type="component" value="Chromosome"/>
</dbReference>
<evidence type="ECO:0000313" key="3">
    <source>
        <dbReference type="EMBL" id="QAA77215.1"/>
    </source>
</evidence>
<reference evidence="4" key="1">
    <citation type="submission" date="2018-12" db="EMBL/GenBank/DDBJ databases">
        <title>Complete genome sequence of an uncultured bacterium of the candidate phylum Bipolaricaulota.</title>
        <authorList>
            <person name="Kadnikov V.V."/>
            <person name="Mardanov A.V."/>
            <person name="Beletsky A.V."/>
            <person name="Frank Y.A."/>
            <person name="Karnachuk O.V."/>
            <person name="Ravin N.V."/>
        </authorList>
    </citation>
    <scope>NUCLEOTIDE SEQUENCE [LARGE SCALE GENOMIC DNA]</scope>
</reference>
<organism evidence="3 4">
    <name type="scientific">Bipolaricaulis sibiricus</name>
    <dbReference type="NCBI Taxonomy" id="2501609"/>
    <lineage>
        <taxon>Bacteria</taxon>
        <taxon>Candidatus Bipolaricaulota</taxon>
        <taxon>Candidatus Bipolaricaulia</taxon>
        <taxon>Candidatus Bipolaricaulales</taxon>
        <taxon>Candidatus Bipolaricaulaceae</taxon>
        <taxon>Candidatus Bipolaricaulis</taxon>
    </lineage>
</organism>
<dbReference type="InterPro" id="IPR011659">
    <property type="entry name" value="WD40"/>
</dbReference>
<name>A0A410FVS8_BIPS1</name>
<dbReference type="PANTHER" id="PTHR36842:SF1">
    <property type="entry name" value="PROTEIN TOLB"/>
    <property type="match status" value="1"/>
</dbReference>
<dbReference type="KEGG" id="bih:BIP78_1449"/>
<sequence length="346" mass="38681">MGQATLEAIGLVLAVVLAIGLVVVWQGSQKVAIEDVQPSWGWYVDPKDPSGKLTTAIWFVSNRADLGRRNAPRELFVAPPAPGAEESLTRITIDTFDDREPAASPDGARVAYVSNKHGQAQGNIYLYDVLRGTHTRVTYRPQGLDSMPAWSPLKDSQGMHSDLIIVSDLYSKIPQLYRVNVPSGTWTQITYSQYPISSPHVSPDGRYIAYTMDVNGNTDIYIMDFDGRNVQRITSHPKRDQNPKWCPKWDEGYWIAFESDRTGDWNVYLINPFTKEERPVTQHPGADFSPAWSPAPDGKSLVFVSDRDAAKSPGYRYSIYLVPDVWGTVQPTTGEVETFRVTGRVQ</sequence>
<keyword evidence="2" id="KW-1133">Transmembrane helix</keyword>
<feature type="transmembrane region" description="Helical" evidence="2">
    <location>
        <begin position="6"/>
        <end position="25"/>
    </location>
</feature>
<gene>
    <name evidence="3" type="ORF">BIP78_1449</name>
</gene>
<comment type="similarity">
    <text evidence="1">Belongs to the TolB family.</text>
</comment>
<evidence type="ECO:0000256" key="2">
    <source>
        <dbReference type="SAM" id="Phobius"/>
    </source>
</evidence>
<evidence type="ECO:0000256" key="1">
    <source>
        <dbReference type="ARBA" id="ARBA00009820"/>
    </source>
</evidence>
<dbReference type="EMBL" id="CP034928">
    <property type="protein sequence ID" value="QAA77215.1"/>
    <property type="molecule type" value="Genomic_DNA"/>
</dbReference>
<evidence type="ECO:0000313" key="4">
    <source>
        <dbReference type="Proteomes" id="UP000287233"/>
    </source>
</evidence>
<dbReference type="SUPFAM" id="SSF69304">
    <property type="entry name" value="Tricorn protease N-terminal domain"/>
    <property type="match status" value="1"/>
</dbReference>
<protein>
    <recommendedName>
        <fullName evidence="5">TolB protein, periplasmic protein involved in the tonb-independent uptake of group A colicins</fullName>
    </recommendedName>
</protein>
<proteinExistence type="inferred from homology"/>
<keyword evidence="2" id="KW-0812">Transmembrane</keyword>
<dbReference type="Pfam" id="PF07676">
    <property type="entry name" value="PD40"/>
    <property type="match status" value="4"/>
</dbReference>
<keyword evidence="2" id="KW-0472">Membrane</keyword>
<dbReference type="Gene3D" id="2.120.10.30">
    <property type="entry name" value="TolB, C-terminal domain"/>
    <property type="match status" value="3"/>
</dbReference>
<dbReference type="PANTHER" id="PTHR36842">
    <property type="entry name" value="PROTEIN TOLB HOMOLOG"/>
    <property type="match status" value="1"/>
</dbReference>
<dbReference type="InterPro" id="IPR011042">
    <property type="entry name" value="6-blade_b-propeller_TolB-like"/>
</dbReference>
<evidence type="ECO:0008006" key="5">
    <source>
        <dbReference type="Google" id="ProtNLM"/>
    </source>
</evidence>
<dbReference type="AlphaFoldDB" id="A0A410FVS8"/>
<accession>A0A410FVS8</accession>